<dbReference type="EMBL" id="KV427637">
    <property type="protein sequence ID" value="KZT04385.1"/>
    <property type="molecule type" value="Genomic_DNA"/>
</dbReference>
<dbReference type="AlphaFoldDB" id="A0A165D9I9"/>
<reference evidence="1 2" key="1">
    <citation type="journal article" date="2016" name="Mol. Biol. Evol.">
        <title>Comparative Genomics of Early-Diverging Mushroom-Forming Fungi Provides Insights into the Origins of Lignocellulose Decay Capabilities.</title>
        <authorList>
            <person name="Nagy L.G."/>
            <person name="Riley R."/>
            <person name="Tritt A."/>
            <person name="Adam C."/>
            <person name="Daum C."/>
            <person name="Floudas D."/>
            <person name="Sun H."/>
            <person name="Yadav J.S."/>
            <person name="Pangilinan J."/>
            <person name="Larsson K.H."/>
            <person name="Matsuura K."/>
            <person name="Barry K."/>
            <person name="Labutti K."/>
            <person name="Kuo R."/>
            <person name="Ohm R.A."/>
            <person name="Bhattacharya S.S."/>
            <person name="Shirouzu T."/>
            <person name="Yoshinaga Y."/>
            <person name="Martin F.M."/>
            <person name="Grigoriev I.V."/>
            <person name="Hibbett D.S."/>
        </authorList>
    </citation>
    <scope>NUCLEOTIDE SEQUENCE [LARGE SCALE GENOMIC DNA]</scope>
    <source>
        <strain evidence="1 2">93-53</strain>
    </source>
</reference>
<keyword evidence="2" id="KW-1185">Reference proteome</keyword>
<sequence>MLVARKSMLRRGRAHHAVEARAIVLAIYVHSAAHFVLSVLRAEVLLCRRQNGQPRRFTSDDVIRQRSHLMAADSLRQLRTRLYYDQNIRQFLLKCLSDPFEECERHCRRVDGE</sequence>
<gene>
    <name evidence="1" type="ORF">LAESUDRAFT_307575</name>
</gene>
<dbReference type="Proteomes" id="UP000076871">
    <property type="component" value="Unassembled WGS sequence"/>
</dbReference>
<dbReference type="GeneID" id="63818963"/>
<accession>A0A165D9I9</accession>
<evidence type="ECO:0000313" key="2">
    <source>
        <dbReference type="Proteomes" id="UP000076871"/>
    </source>
</evidence>
<proteinExistence type="predicted"/>
<dbReference type="InParanoid" id="A0A165D9I9"/>
<organism evidence="1 2">
    <name type="scientific">Laetiporus sulphureus 93-53</name>
    <dbReference type="NCBI Taxonomy" id="1314785"/>
    <lineage>
        <taxon>Eukaryota</taxon>
        <taxon>Fungi</taxon>
        <taxon>Dikarya</taxon>
        <taxon>Basidiomycota</taxon>
        <taxon>Agaricomycotina</taxon>
        <taxon>Agaricomycetes</taxon>
        <taxon>Polyporales</taxon>
        <taxon>Laetiporus</taxon>
    </lineage>
</organism>
<evidence type="ECO:0000313" key="1">
    <source>
        <dbReference type="EMBL" id="KZT04385.1"/>
    </source>
</evidence>
<name>A0A165D9I9_9APHY</name>
<dbReference type="RefSeq" id="XP_040762125.1">
    <property type="nucleotide sequence ID" value="XM_040901932.1"/>
</dbReference>
<protein>
    <submittedName>
        <fullName evidence="1">Uncharacterized protein</fullName>
    </submittedName>
</protein>